<dbReference type="InterPro" id="IPR003759">
    <property type="entry name" value="Cbl-bd_cap"/>
</dbReference>
<feature type="domain" description="B12-binding N-terminal" evidence="5">
    <location>
        <begin position="1"/>
        <end position="87"/>
    </location>
</feature>
<dbReference type="SMART" id="SM01018">
    <property type="entry name" value="B12-binding_2"/>
    <property type="match status" value="1"/>
</dbReference>
<evidence type="ECO:0000256" key="3">
    <source>
        <dbReference type="ARBA" id="ARBA00023285"/>
    </source>
</evidence>
<comment type="similarity">
    <text evidence="1">Belongs to the methylamine corrinoid protein family.</text>
</comment>
<dbReference type="PROSITE" id="PS51337">
    <property type="entry name" value="B12_BINDING_NTER"/>
    <property type="match status" value="1"/>
</dbReference>
<dbReference type="RefSeq" id="WP_372503579.1">
    <property type="nucleotide sequence ID" value="NZ_CDGJ01000032.1"/>
</dbReference>
<dbReference type="FunFam" id="3.40.50.280:FF:000003">
    <property type="entry name" value="Dimethylamine methyltransferase corrinoid protein"/>
    <property type="match status" value="1"/>
</dbReference>
<proteinExistence type="inferred from homology"/>
<dbReference type="InterPro" id="IPR050554">
    <property type="entry name" value="Met_Synthase/Corrinoid"/>
</dbReference>
<dbReference type="GO" id="GO:0031419">
    <property type="term" value="F:cobalamin binding"/>
    <property type="evidence" value="ECO:0007669"/>
    <property type="project" value="InterPro"/>
</dbReference>
<dbReference type="GO" id="GO:0008705">
    <property type="term" value="F:methionine synthase activity"/>
    <property type="evidence" value="ECO:0007669"/>
    <property type="project" value="TreeGrafter"/>
</dbReference>
<dbReference type="EMBL" id="CDGJ01000032">
    <property type="protein sequence ID" value="CEJ06692.1"/>
    <property type="molecule type" value="Genomic_DNA"/>
</dbReference>
<dbReference type="EMBL" id="LR746496">
    <property type="protein sequence ID" value="CAA7600558.1"/>
    <property type="molecule type" value="Genomic_DNA"/>
</dbReference>
<keyword evidence="2" id="KW-0479">Metal-binding</keyword>
<keyword evidence="3" id="KW-0170">Cobalt</keyword>
<name>A0A8S0W2A8_9FIRM</name>
<dbReference type="InterPro" id="IPR036594">
    <property type="entry name" value="Meth_synthase_dom"/>
</dbReference>
<dbReference type="PANTHER" id="PTHR45833">
    <property type="entry name" value="METHIONINE SYNTHASE"/>
    <property type="match status" value="1"/>
</dbReference>
<accession>A0A8S0W2A8</accession>
<reference evidence="7" key="1">
    <citation type="submission" date="2014-11" db="EMBL/GenBank/DDBJ databases">
        <authorList>
            <person name="Hornung B.V."/>
        </authorList>
    </citation>
    <scope>NUCLEOTIDE SEQUENCE</scope>
    <source>
        <strain evidence="7">INE</strain>
    </source>
</reference>
<dbReference type="Gene3D" id="1.10.1240.10">
    <property type="entry name" value="Methionine synthase domain"/>
    <property type="match status" value="1"/>
</dbReference>
<organism evidence="6">
    <name type="scientific">Acididesulfobacillus acetoxydans</name>
    <dbReference type="NCBI Taxonomy" id="1561005"/>
    <lineage>
        <taxon>Bacteria</taxon>
        <taxon>Bacillati</taxon>
        <taxon>Bacillota</taxon>
        <taxon>Clostridia</taxon>
        <taxon>Eubacteriales</taxon>
        <taxon>Peptococcaceae</taxon>
        <taxon>Acididesulfobacillus</taxon>
    </lineage>
</organism>
<dbReference type="Proteomes" id="UP000836597">
    <property type="component" value="Chromosome"/>
</dbReference>
<dbReference type="Pfam" id="PF02310">
    <property type="entry name" value="B12-binding"/>
    <property type="match status" value="1"/>
</dbReference>
<keyword evidence="8" id="KW-1185">Reference proteome</keyword>
<reference evidence="6" key="2">
    <citation type="submission" date="2020-01" db="EMBL/GenBank/DDBJ databases">
        <authorList>
            <person name="Hornung B."/>
        </authorList>
    </citation>
    <scope>NUCLEOTIDE SEQUENCE</scope>
    <source>
        <strain evidence="6">PacBioINE</strain>
    </source>
</reference>
<evidence type="ECO:0000256" key="2">
    <source>
        <dbReference type="ARBA" id="ARBA00022723"/>
    </source>
</evidence>
<dbReference type="InterPro" id="IPR006158">
    <property type="entry name" value="Cobalamin-bd"/>
</dbReference>
<dbReference type="GO" id="GO:0050667">
    <property type="term" value="P:homocysteine metabolic process"/>
    <property type="evidence" value="ECO:0007669"/>
    <property type="project" value="TreeGrafter"/>
</dbReference>
<evidence type="ECO:0000259" key="4">
    <source>
        <dbReference type="PROSITE" id="PS51332"/>
    </source>
</evidence>
<dbReference type="GO" id="GO:0005829">
    <property type="term" value="C:cytosol"/>
    <property type="evidence" value="ECO:0007669"/>
    <property type="project" value="TreeGrafter"/>
</dbReference>
<feature type="domain" description="B12-binding" evidence="4">
    <location>
        <begin position="87"/>
        <end position="209"/>
    </location>
</feature>
<dbReference type="KEGG" id="aacx:DEACI_1211"/>
<gene>
    <name evidence="7" type="ORF">DEACI_1141</name>
    <name evidence="6" type="ORF">DEACI_1211</name>
</gene>
<dbReference type="AlphaFoldDB" id="A0A8S0W2A8"/>
<dbReference type="GO" id="GO:0046653">
    <property type="term" value="P:tetrahydrofolate metabolic process"/>
    <property type="evidence" value="ECO:0007669"/>
    <property type="project" value="TreeGrafter"/>
</dbReference>
<dbReference type="PANTHER" id="PTHR45833:SF1">
    <property type="entry name" value="METHIONINE SYNTHASE"/>
    <property type="match status" value="1"/>
</dbReference>
<dbReference type="Proteomes" id="UP001071230">
    <property type="component" value="Unassembled WGS sequence"/>
</dbReference>
<dbReference type="PROSITE" id="PS51332">
    <property type="entry name" value="B12_BINDING"/>
    <property type="match status" value="1"/>
</dbReference>
<evidence type="ECO:0000313" key="7">
    <source>
        <dbReference type="EMBL" id="CEJ06692.1"/>
    </source>
</evidence>
<dbReference type="SUPFAM" id="SSF52242">
    <property type="entry name" value="Cobalamin (vitamin B12)-binding domain"/>
    <property type="match status" value="1"/>
</dbReference>
<dbReference type="InterPro" id="IPR036724">
    <property type="entry name" value="Cobalamin-bd_sf"/>
</dbReference>
<dbReference type="SUPFAM" id="SSF47644">
    <property type="entry name" value="Methionine synthase domain"/>
    <property type="match status" value="1"/>
</dbReference>
<evidence type="ECO:0000256" key="1">
    <source>
        <dbReference type="ARBA" id="ARBA00010854"/>
    </source>
</evidence>
<dbReference type="Pfam" id="PF02607">
    <property type="entry name" value="B12-binding_2"/>
    <property type="match status" value="1"/>
</dbReference>
<dbReference type="Gene3D" id="3.40.50.280">
    <property type="entry name" value="Cobalamin-binding domain"/>
    <property type="match status" value="1"/>
</dbReference>
<evidence type="ECO:0000259" key="5">
    <source>
        <dbReference type="PROSITE" id="PS51337"/>
    </source>
</evidence>
<sequence length="209" mass="22173">MDFKGMNEHVLKGNVEEVTRGTQEMLESGAEPLRIISEGLIPGMNVVGGLFKKGEMFVPEVMRSAKAMSAGIALVRPLIADSDIPTRGTVLMGTVRGDLHDIGKNLVSMMLESQGFTVIDLGVNITPEQFVAAAEKHRPQIIGMSALLTTTMLAMRETIKALQEVNLTDGIKVMIGGAPVTAAFAKEIGADGYAPDAGSAVELCEQFVA</sequence>
<dbReference type="CDD" id="cd02070">
    <property type="entry name" value="corrinoid_protein_B12-BD"/>
    <property type="match status" value="1"/>
</dbReference>
<dbReference type="GO" id="GO:0046872">
    <property type="term" value="F:metal ion binding"/>
    <property type="evidence" value="ECO:0007669"/>
    <property type="project" value="UniProtKB-KW"/>
</dbReference>
<protein>
    <submittedName>
        <fullName evidence="6">Cobalamin (Vitamin B12)-binding domain protein</fullName>
    </submittedName>
    <submittedName>
        <fullName evidence="7">Dimethylamine corrinoid protein 1</fullName>
    </submittedName>
</protein>
<evidence type="ECO:0000313" key="6">
    <source>
        <dbReference type="EMBL" id="CAA7600558.1"/>
    </source>
</evidence>
<evidence type="ECO:0000313" key="8">
    <source>
        <dbReference type="Proteomes" id="UP001071230"/>
    </source>
</evidence>